<dbReference type="EMBL" id="QGNW01001176">
    <property type="protein sequence ID" value="RVW51888.1"/>
    <property type="molecule type" value="Genomic_DNA"/>
</dbReference>
<dbReference type="PANTHER" id="PTHR10501">
    <property type="entry name" value="U1 SMALL NUCLEAR RIBONUCLEOPROTEIN A/U2 SMALL NUCLEAR RIBONUCLEOPROTEIN B"/>
    <property type="match status" value="1"/>
</dbReference>
<dbReference type="AlphaFoldDB" id="A0A438EVZ4"/>
<feature type="domain" description="RRM" evidence="4">
    <location>
        <begin position="218"/>
        <end position="307"/>
    </location>
</feature>
<dbReference type="InterPro" id="IPR012677">
    <property type="entry name" value="Nucleotide-bd_a/b_plait_sf"/>
</dbReference>
<evidence type="ECO:0000256" key="2">
    <source>
        <dbReference type="PROSITE-ProRule" id="PRU00176"/>
    </source>
</evidence>
<dbReference type="SUPFAM" id="SSF54928">
    <property type="entry name" value="RNA-binding domain, RBD"/>
    <property type="match status" value="1"/>
</dbReference>
<evidence type="ECO:0000313" key="5">
    <source>
        <dbReference type="EMBL" id="RVW51888.1"/>
    </source>
</evidence>
<dbReference type="InterPro" id="IPR000504">
    <property type="entry name" value="RRM_dom"/>
</dbReference>
<evidence type="ECO:0000259" key="4">
    <source>
        <dbReference type="PROSITE" id="PS50102"/>
    </source>
</evidence>
<accession>A0A438EVZ4</accession>
<sequence>MSHHAYDPYYHHAQGTGRGSTHCSSPAFPTTSSPVRFTISSAAVQASTLASSSTLAVAISGSCVFLKRESVCIWLPSKWRKGEGRCDRLLHLLPFFNHQTAVAALHALNGVKFDPQTGSILHIELARSNSRRKRVPGSGAYVVIDKRSKTSTNAHETSSDDGDSESDEPAKTSNPDSGNNDDLVTAKSGEMAVDPDSTLTAVNEQPEKTTDAGLPPCSTLFIANLGPTCTEDELKQVLSQYPGFNVLKMRAKGGMPVALLILRQFVVINVFHSWQEIEQANKAMDALQGSMLASSDRGGMHLEYARSKMRKP</sequence>
<evidence type="ECO:0000256" key="3">
    <source>
        <dbReference type="SAM" id="MobiDB-lite"/>
    </source>
</evidence>
<dbReference type="PROSITE" id="PS50102">
    <property type="entry name" value="RRM"/>
    <property type="match status" value="1"/>
</dbReference>
<keyword evidence="1 2" id="KW-0694">RNA-binding</keyword>
<protein>
    <recommendedName>
        <fullName evidence="4">RRM domain-containing protein</fullName>
    </recommendedName>
</protein>
<feature type="compositionally biased region" description="Polar residues" evidence="3">
    <location>
        <begin position="171"/>
        <end position="182"/>
    </location>
</feature>
<evidence type="ECO:0000256" key="1">
    <source>
        <dbReference type="ARBA" id="ARBA00022884"/>
    </source>
</evidence>
<proteinExistence type="predicted"/>
<dbReference type="InterPro" id="IPR035979">
    <property type="entry name" value="RBD_domain_sf"/>
</dbReference>
<gene>
    <name evidence="5" type="ORF">CK203_068041</name>
</gene>
<dbReference type="GO" id="GO:0003723">
    <property type="term" value="F:RNA binding"/>
    <property type="evidence" value="ECO:0007669"/>
    <property type="project" value="UniProtKB-UniRule"/>
</dbReference>
<name>A0A438EVZ4_VITVI</name>
<organism evidence="5 6">
    <name type="scientific">Vitis vinifera</name>
    <name type="common">Grape</name>
    <dbReference type="NCBI Taxonomy" id="29760"/>
    <lineage>
        <taxon>Eukaryota</taxon>
        <taxon>Viridiplantae</taxon>
        <taxon>Streptophyta</taxon>
        <taxon>Embryophyta</taxon>
        <taxon>Tracheophyta</taxon>
        <taxon>Spermatophyta</taxon>
        <taxon>Magnoliopsida</taxon>
        <taxon>eudicotyledons</taxon>
        <taxon>Gunneridae</taxon>
        <taxon>Pentapetalae</taxon>
        <taxon>rosids</taxon>
        <taxon>Vitales</taxon>
        <taxon>Vitaceae</taxon>
        <taxon>Viteae</taxon>
        <taxon>Vitis</taxon>
    </lineage>
</organism>
<dbReference type="Gene3D" id="3.30.70.330">
    <property type="match status" value="1"/>
</dbReference>
<feature type="region of interest" description="Disordered" evidence="3">
    <location>
        <begin position="134"/>
        <end position="213"/>
    </location>
</feature>
<dbReference type="Proteomes" id="UP000288805">
    <property type="component" value="Unassembled WGS sequence"/>
</dbReference>
<evidence type="ECO:0000313" key="6">
    <source>
        <dbReference type="Proteomes" id="UP000288805"/>
    </source>
</evidence>
<reference evidence="5 6" key="1">
    <citation type="journal article" date="2018" name="PLoS Genet.">
        <title>Population sequencing reveals clonal diversity and ancestral inbreeding in the grapevine cultivar Chardonnay.</title>
        <authorList>
            <person name="Roach M.J."/>
            <person name="Johnson D.L."/>
            <person name="Bohlmann J."/>
            <person name="van Vuuren H.J."/>
            <person name="Jones S.J."/>
            <person name="Pretorius I.S."/>
            <person name="Schmidt S.A."/>
            <person name="Borneman A.R."/>
        </authorList>
    </citation>
    <scope>NUCLEOTIDE SEQUENCE [LARGE SCALE GENOMIC DNA]</scope>
    <source>
        <strain evidence="6">cv. Chardonnay</strain>
        <tissue evidence="5">Leaf</tissue>
    </source>
</reference>
<comment type="caution">
    <text evidence="5">The sequence shown here is derived from an EMBL/GenBank/DDBJ whole genome shotgun (WGS) entry which is preliminary data.</text>
</comment>